<dbReference type="InterPro" id="IPR008914">
    <property type="entry name" value="PEBP"/>
</dbReference>
<protein>
    <recommendedName>
        <fullName evidence="3">Phospholipid-binding protein</fullName>
    </recommendedName>
</protein>
<dbReference type="InterPro" id="IPR005247">
    <property type="entry name" value="YbhB_YbcL/LppC-like"/>
</dbReference>
<dbReference type="SUPFAM" id="SSF49777">
    <property type="entry name" value="PEBP-like"/>
    <property type="match status" value="1"/>
</dbReference>
<dbReference type="GeneID" id="87979481"/>
<gene>
    <name evidence="1" type="ORF">FD34_GL000210</name>
</gene>
<evidence type="ECO:0000313" key="1">
    <source>
        <dbReference type="EMBL" id="KRM36203.1"/>
    </source>
</evidence>
<dbReference type="RefSeq" id="WP_057807290.1">
    <property type="nucleotide sequence ID" value="NZ_AZGO01000053.1"/>
</dbReference>
<dbReference type="Proteomes" id="UP000051085">
    <property type="component" value="Unassembled WGS sequence"/>
</dbReference>
<dbReference type="InterPro" id="IPR036610">
    <property type="entry name" value="PEBP-like_sf"/>
</dbReference>
<dbReference type="EMBL" id="AZGO01000053">
    <property type="protein sequence ID" value="KRM36203.1"/>
    <property type="molecule type" value="Genomic_DNA"/>
</dbReference>
<evidence type="ECO:0008006" key="3">
    <source>
        <dbReference type="Google" id="ProtNLM"/>
    </source>
</evidence>
<dbReference type="AlphaFoldDB" id="A0A922PUL4"/>
<sequence>MKISVPLKDGLLADEYGKYAPASAMLAGHPIKSFPITVTGLPVGTKSLALTLVDYDSTPVCGFTWIHWLAANIPVNLAKLPANASRDLADQFVQGRNSNAGALVNGDPQIITGYVGPQPPDQTHNYTLRVYALDTVLPLENGYWLNEFIHAAHGHVLDHGKIDLPSRA</sequence>
<comment type="caution">
    <text evidence="1">The sequence shown here is derived from an EMBL/GenBank/DDBJ whole genome shotgun (WGS) entry which is preliminary data.</text>
</comment>
<dbReference type="CDD" id="cd00865">
    <property type="entry name" value="PEBP_bact_arch"/>
    <property type="match status" value="1"/>
</dbReference>
<name>A0A922PUL4_9LACO</name>
<organism evidence="1 2">
    <name type="scientific">Limosilactobacillus pontis DSM 8475</name>
    <dbReference type="NCBI Taxonomy" id="1423794"/>
    <lineage>
        <taxon>Bacteria</taxon>
        <taxon>Bacillati</taxon>
        <taxon>Bacillota</taxon>
        <taxon>Bacilli</taxon>
        <taxon>Lactobacillales</taxon>
        <taxon>Lactobacillaceae</taxon>
        <taxon>Limosilactobacillus</taxon>
    </lineage>
</organism>
<proteinExistence type="predicted"/>
<reference evidence="1 2" key="1">
    <citation type="journal article" date="2015" name="Genome Announc.">
        <title>Expanding the biotechnology potential of lactobacilli through comparative genomics of 213 strains and associated genera.</title>
        <authorList>
            <person name="Sun Z."/>
            <person name="Harris H.M."/>
            <person name="McCann A."/>
            <person name="Guo C."/>
            <person name="Argimon S."/>
            <person name="Zhang W."/>
            <person name="Yang X."/>
            <person name="Jeffery I.B."/>
            <person name="Cooney J.C."/>
            <person name="Kagawa T.F."/>
            <person name="Liu W."/>
            <person name="Song Y."/>
            <person name="Salvetti E."/>
            <person name="Wrobel A."/>
            <person name="Rasinkangas P."/>
            <person name="Parkhill J."/>
            <person name="Rea M.C."/>
            <person name="O'Sullivan O."/>
            <person name="Ritari J."/>
            <person name="Douillard F.P."/>
            <person name="Paul Ross R."/>
            <person name="Yang R."/>
            <person name="Briner A.E."/>
            <person name="Felis G.E."/>
            <person name="de Vos W.M."/>
            <person name="Barrangou R."/>
            <person name="Klaenhammer T.R."/>
            <person name="Caufield P.W."/>
            <person name="Cui Y."/>
            <person name="Zhang H."/>
            <person name="O'Toole P.W."/>
        </authorList>
    </citation>
    <scope>NUCLEOTIDE SEQUENCE [LARGE SCALE GENOMIC DNA]</scope>
    <source>
        <strain evidence="1 2">DSM 8475</strain>
    </source>
</reference>
<evidence type="ECO:0000313" key="2">
    <source>
        <dbReference type="Proteomes" id="UP000051085"/>
    </source>
</evidence>
<dbReference type="Pfam" id="PF01161">
    <property type="entry name" value="PBP"/>
    <property type="match status" value="1"/>
</dbReference>
<dbReference type="NCBIfam" id="TIGR00481">
    <property type="entry name" value="YbhB/YbcL family Raf kinase inhibitor-like protein"/>
    <property type="match status" value="1"/>
</dbReference>
<accession>A0A922PUL4</accession>
<dbReference type="Gene3D" id="3.90.280.10">
    <property type="entry name" value="PEBP-like"/>
    <property type="match status" value="1"/>
</dbReference>